<proteinExistence type="predicted"/>
<dbReference type="EMBL" id="RKRK01000002">
    <property type="protein sequence ID" value="RPF58328.1"/>
    <property type="molecule type" value="Genomic_DNA"/>
</dbReference>
<evidence type="ECO:0000313" key="2">
    <source>
        <dbReference type="EMBL" id="RPF58328.1"/>
    </source>
</evidence>
<keyword evidence="3" id="KW-1185">Reference proteome</keyword>
<protein>
    <submittedName>
        <fullName evidence="2">Nuclease-like protein</fullName>
    </submittedName>
</protein>
<dbReference type="Pfam" id="PF08378">
    <property type="entry name" value="NERD"/>
    <property type="match status" value="1"/>
</dbReference>
<name>A0A3N5C7J0_9BACL</name>
<dbReference type="PROSITE" id="PS50965">
    <property type="entry name" value="NERD"/>
    <property type="match status" value="1"/>
</dbReference>
<accession>A0A3N5C7J0</accession>
<dbReference type="OrthoDB" id="2387294at2"/>
<dbReference type="InterPro" id="IPR011528">
    <property type="entry name" value="NERD"/>
</dbReference>
<gene>
    <name evidence="2" type="ORF">EDD62_0972</name>
</gene>
<dbReference type="RefSeq" id="WP_123807741.1">
    <property type="nucleotide sequence ID" value="NZ_RKRK01000002.1"/>
</dbReference>
<dbReference type="Proteomes" id="UP000277108">
    <property type="component" value="Unassembled WGS sequence"/>
</dbReference>
<reference evidence="2 3" key="1">
    <citation type="submission" date="2018-11" db="EMBL/GenBank/DDBJ databases">
        <title>Genomic Encyclopedia of Type Strains, Phase IV (KMG-IV): sequencing the most valuable type-strain genomes for metagenomic binning, comparative biology and taxonomic classification.</title>
        <authorList>
            <person name="Goeker M."/>
        </authorList>
    </citation>
    <scope>NUCLEOTIDE SEQUENCE [LARGE SCALE GENOMIC DNA]</scope>
    <source>
        <strain evidence="2 3">DSM 29158</strain>
    </source>
</reference>
<comment type="caution">
    <text evidence="2">The sequence shown here is derived from an EMBL/GenBank/DDBJ whole genome shotgun (WGS) entry which is preliminary data.</text>
</comment>
<sequence length="282" mass="33474">MHALKNRSILDDSLTKEYRIKHRGFIGECKLDQWLNDTPYIKYDDLYLTIDKDTIQLDTVLFIGHHVIIIDAKNYKGHYKISDTSWSNEFVTIDNPILHISRTQSILTKVINPNYLHIWMVFVDNDFKPHRPIQLPHVYMPYEKSRLLFDLSQFNHRKDESLNIQKLMQNQVSGKHFDPPIRCDDFTIQPGLLCPHCKNDLSEKIRRRYKYVTCTHCNLKISAQNLVKFNIEDWIYIYQKGITLKEALNWCPTVSKDLIYNVLKKHFNSNALKRNSTYTLKE</sequence>
<organism evidence="2 3">
    <name type="scientific">Abyssicoccus albus</name>
    <dbReference type="NCBI Taxonomy" id="1817405"/>
    <lineage>
        <taxon>Bacteria</taxon>
        <taxon>Bacillati</taxon>
        <taxon>Bacillota</taxon>
        <taxon>Bacilli</taxon>
        <taxon>Bacillales</taxon>
        <taxon>Abyssicoccaceae</taxon>
    </lineage>
</organism>
<evidence type="ECO:0000259" key="1">
    <source>
        <dbReference type="PROSITE" id="PS50965"/>
    </source>
</evidence>
<evidence type="ECO:0000313" key="3">
    <source>
        <dbReference type="Proteomes" id="UP000277108"/>
    </source>
</evidence>
<feature type="domain" description="NERD" evidence="1">
    <location>
        <begin position="23"/>
        <end position="130"/>
    </location>
</feature>
<dbReference type="AlphaFoldDB" id="A0A3N5C7J0"/>